<organism evidence="1">
    <name type="scientific">[Eubacterium] siraeum 70/3</name>
    <dbReference type="NCBI Taxonomy" id="657319"/>
    <lineage>
        <taxon>Bacteria</taxon>
        <taxon>Bacillati</taxon>
        <taxon>Bacillota</taxon>
        <taxon>Clostridia</taxon>
        <taxon>Eubacteriales</taxon>
        <taxon>Oscillospiraceae</taxon>
        <taxon>Oscillospiraceae incertae sedis</taxon>
    </lineage>
</organism>
<sequence>MDIVPARKGRLFVFIKPLGYRAALLVKTNFILIENKL</sequence>
<proteinExistence type="predicted"/>
<dbReference type="HOGENOM" id="CLU_3343851_0_0_9"/>
<dbReference type="AlphaFoldDB" id="D4JX46"/>
<gene>
    <name evidence="1" type="ORF">EUS_27460</name>
</gene>
<name>D4JX46_9FIRM</name>
<protein>
    <submittedName>
        <fullName evidence="1">Uncharacterized protein</fullName>
    </submittedName>
</protein>
<reference evidence="1" key="2">
    <citation type="submission" date="2010-03" db="EMBL/GenBank/DDBJ databases">
        <authorList>
            <person name="Pajon A."/>
        </authorList>
    </citation>
    <scope>NUCLEOTIDE SEQUENCE [LARGE SCALE GENOMIC DNA]</scope>
    <source>
        <strain evidence="1">70/3</strain>
    </source>
</reference>
<accession>D4JX46</accession>
<dbReference type="Proteomes" id="UP000008803">
    <property type="component" value="Chromosome"/>
</dbReference>
<dbReference type="BioCyc" id="ESIR657319:G136K-2325-MONOMER"/>
<reference evidence="1" key="1">
    <citation type="submission" date="2010-03" db="EMBL/GenBank/DDBJ databases">
        <title>The genome sequence of Eubacterium siraeum 70/3.</title>
        <authorList>
            <consortium name="metaHIT consortium -- http://www.metahit.eu/"/>
            <person name="Pajon A."/>
            <person name="Turner K."/>
            <person name="Parkhill J."/>
            <person name="Duncan S."/>
            <person name="Flint H."/>
        </authorList>
    </citation>
    <scope>NUCLEOTIDE SEQUENCE [LARGE SCALE GENOMIC DNA]</scope>
    <source>
        <strain evidence="1">70/3</strain>
    </source>
</reference>
<evidence type="ECO:0000313" key="1">
    <source>
        <dbReference type="EMBL" id="CBK97665.1"/>
    </source>
</evidence>
<dbReference type="KEGG" id="esu:EUS_27460"/>
<dbReference type="EMBL" id="FP929044">
    <property type="protein sequence ID" value="CBK97665.1"/>
    <property type="molecule type" value="Genomic_DNA"/>
</dbReference>